<gene>
    <name evidence="2" type="ORF">ACFSX9_10900</name>
</gene>
<keyword evidence="1" id="KW-1133">Transmembrane helix</keyword>
<keyword evidence="3" id="KW-1185">Reference proteome</keyword>
<organism evidence="2 3">
    <name type="scientific">Flavobacterium ardleyense</name>
    <dbReference type="NCBI Taxonomy" id="2038737"/>
    <lineage>
        <taxon>Bacteria</taxon>
        <taxon>Pseudomonadati</taxon>
        <taxon>Bacteroidota</taxon>
        <taxon>Flavobacteriia</taxon>
        <taxon>Flavobacteriales</taxon>
        <taxon>Flavobacteriaceae</taxon>
        <taxon>Flavobacterium</taxon>
    </lineage>
</organism>
<proteinExistence type="predicted"/>
<keyword evidence="1" id="KW-0812">Transmembrane</keyword>
<reference evidence="3" key="1">
    <citation type="journal article" date="2019" name="Int. J. Syst. Evol. Microbiol.">
        <title>The Global Catalogue of Microorganisms (GCM) 10K type strain sequencing project: providing services to taxonomists for standard genome sequencing and annotation.</title>
        <authorList>
            <consortium name="The Broad Institute Genomics Platform"/>
            <consortium name="The Broad Institute Genome Sequencing Center for Infectious Disease"/>
            <person name="Wu L."/>
            <person name="Ma J."/>
        </authorList>
    </citation>
    <scope>NUCLEOTIDE SEQUENCE [LARGE SCALE GENOMIC DNA]</scope>
    <source>
        <strain evidence="3">KCTC 52644</strain>
    </source>
</reference>
<accession>A0ABW5Z8T4</accession>
<evidence type="ECO:0000313" key="3">
    <source>
        <dbReference type="Proteomes" id="UP001597549"/>
    </source>
</evidence>
<dbReference type="Proteomes" id="UP001597549">
    <property type="component" value="Unassembled WGS sequence"/>
</dbReference>
<evidence type="ECO:0000256" key="1">
    <source>
        <dbReference type="SAM" id="Phobius"/>
    </source>
</evidence>
<evidence type="ECO:0000313" key="2">
    <source>
        <dbReference type="EMBL" id="MFD2909234.1"/>
    </source>
</evidence>
<dbReference type="RefSeq" id="WP_379807549.1">
    <property type="nucleotide sequence ID" value="NZ_JBHUOL010000018.1"/>
</dbReference>
<feature type="transmembrane region" description="Helical" evidence="1">
    <location>
        <begin position="27"/>
        <end position="44"/>
    </location>
</feature>
<evidence type="ECO:0008006" key="4">
    <source>
        <dbReference type="Google" id="ProtNLM"/>
    </source>
</evidence>
<protein>
    <recommendedName>
        <fullName evidence="4">Sodium:proton antiporter</fullName>
    </recommendedName>
</protein>
<sequence length="50" mass="5422">MITILLLVALFGYLAVILEAPIRINKTITAILTGALCWVVLAVFNEGDPH</sequence>
<dbReference type="EMBL" id="JBHUOL010000018">
    <property type="protein sequence ID" value="MFD2909234.1"/>
    <property type="molecule type" value="Genomic_DNA"/>
</dbReference>
<comment type="caution">
    <text evidence="2">The sequence shown here is derived from an EMBL/GenBank/DDBJ whole genome shotgun (WGS) entry which is preliminary data.</text>
</comment>
<name>A0ABW5Z8T4_9FLAO</name>
<keyword evidence="1" id="KW-0472">Membrane</keyword>